<dbReference type="AlphaFoldDB" id="A0A2P5XWP6"/>
<protein>
    <submittedName>
        <fullName evidence="2">Uncharacterized protein</fullName>
    </submittedName>
</protein>
<sequence>MINHIRQRGSIHVYVQHEVDTPNVVDDTMLLPSNRENDLGGESNVGPDFIGSSDARAEDGESTKSGGASYTDSSLSSEGALGTESEDEENKRASYKFVGENFLSKIRLIPKLKLTEMQKLAKEELKVELSRDLIIGDGSRFTFMTDKYKSIPPLARVPLAAPAPPAAAALAPPAPSQTVAFKASASSPLAPSTQPTPPIMPTFSTQQIHTRLRSKGKQAVQEIGLYTDERIGMQILNPSMRGETMVTTPTKCTNKRKDKETTDGT</sequence>
<feature type="compositionally biased region" description="Polar residues" evidence="1">
    <location>
        <begin position="63"/>
        <end position="77"/>
    </location>
</feature>
<name>A0A2P5XWP6_GOSBA</name>
<accession>A0A2P5XWP6</accession>
<evidence type="ECO:0000313" key="3">
    <source>
        <dbReference type="Proteomes" id="UP000239757"/>
    </source>
</evidence>
<evidence type="ECO:0000256" key="1">
    <source>
        <dbReference type="SAM" id="MobiDB-lite"/>
    </source>
</evidence>
<evidence type="ECO:0000313" key="2">
    <source>
        <dbReference type="EMBL" id="PPS07785.1"/>
    </source>
</evidence>
<dbReference type="EMBL" id="KZ664100">
    <property type="protein sequence ID" value="PPS07785.1"/>
    <property type="molecule type" value="Genomic_DNA"/>
</dbReference>
<feature type="region of interest" description="Disordered" evidence="1">
    <location>
        <begin position="30"/>
        <end position="90"/>
    </location>
</feature>
<feature type="compositionally biased region" description="Basic and acidic residues" evidence="1">
    <location>
        <begin position="255"/>
        <end position="265"/>
    </location>
</feature>
<reference evidence="2 3" key="1">
    <citation type="submission" date="2015-01" db="EMBL/GenBank/DDBJ databases">
        <title>Genome of allotetraploid Gossypium barbadense reveals genomic plasticity and fiber elongation in cotton evolution.</title>
        <authorList>
            <person name="Chen X."/>
            <person name="Liu X."/>
            <person name="Zhao B."/>
            <person name="Zheng H."/>
            <person name="Hu Y."/>
            <person name="Lu G."/>
            <person name="Yang C."/>
            <person name="Chen J."/>
            <person name="Shan C."/>
            <person name="Zhang L."/>
            <person name="Zhou Y."/>
            <person name="Wang L."/>
            <person name="Guo W."/>
            <person name="Bai Y."/>
            <person name="Ruan J."/>
            <person name="Shangguan X."/>
            <person name="Mao Y."/>
            <person name="Jiang J."/>
            <person name="Zhu Y."/>
            <person name="Lei J."/>
            <person name="Kang H."/>
            <person name="Chen S."/>
            <person name="He X."/>
            <person name="Wang R."/>
            <person name="Wang Y."/>
            <person name="Chen J."/>
            <person name="Wang L."/>
            <person name="Yu S."/>
            <person name="Wang B."/>
            <person name="Wei J."/>
            <person name="Song S."/>
            <person name="Lu X."/>
            <person name="Gao Z."/>
            <person name="Gu W."/>
            <person name="Deng X."/>
            <person name="Ma D."/>
            <person name="Wang S."/>
            <person name="Liang W."/>
            <person name="Fang L."/>
            <person name="Cai C."/>
            <person name="Zhu X."/>
            <person name="Zhou B."/>
            <person name="Zhang Y."/>
            <person name="Chen Z."/>
            <person name="Xu S."/>
            <person name="Zhu R."/>
            <person name="Wang S."/>
            <person name="Zhang T."/>
            <person name="Zhao G."/>
        </authorList>
    </citation>
    <scope>NUCLEOTIDE SEQUENCE [LARGE SCALE GENOMIC DNA]</scope>
    <source>
        <strain evidence="3">cv. Xinhai21</strain>
        <tissue evidence="2">Leaf</tissue>
    </source>
</reference>
<proteinExistence type="predicted"/>
<organism evidence="2 3">
    <name type="scientific">Gossypium barbadense</name>
    <name type="common">Sea Island cotton</name>
    <name type="synonym">Hibiscus barbadensis</name>
    <dbReference type="NCBI Taxonomy" id="3634"/>
    <lineage>
        <taxon>Eukaryota</taxon>
        <taxon>Viridiplantae</taxon>
        <taxon>Streptophyta</taxon>
        <taxon>Embryophyta</taxon>
        <taxon>Tracheophyta</taxon>
        <taxon>Spermatophyta</taxon>
        <taxon>Magnoliopsida</taxon>
        <taxon>eudicotyledons</taxon>
        <taxon>Gunneridae</taxon>
        <taxon>Pentapetalae</taxon>
        <taxon>rosids</taxon>
        <taxon>malvids</taxon>
        <taxon>Malvales</taxon>
        <taxon>Malvaceae</taxon>
        <taxon>Malvoideae</taxon>
        <taxon>Gossypium</taxon>
    </lineage>
</organism>
<feature type="region of interest" description="Disordered" evidence="1">
    <location>
        <begin position="243"/>
        <end position="265"/>
    </location>
</feature>
<gene>
    <name evidence="2" type="ORF">GOBAR_AA12854</name>
</gene>
<dbReference type="Proteomes" id="UP000239757">
    <property type="component" value="Unassembled WGS sequence"/>
</dbReference>